<dbReference type="EMBL" id="LWHQ01000054">
    <property type="protein sequence ID" value="OAS19104.1"/>
    <property type="molecule type" value="Genomic_DNA"/>
</dbReference>
<protein>
    <submittedName>
        <fullName evidence="2">Uncharacterized protein</fullName>
    </submittedName>
</protein>
<feature type="region of interest" description="Disordered" evidence="1">
    <location>
        <begin position="103"/>
        <end position="133"/>
    </location>
</feature>
<name>A0A179S1V2_9HYPH</name>
<organism evidence="2 3">
    <name type="scientific">Methylobacterium platani</name>
    <dbReference type="NCBI Taxonomy" id="427683"/>
    <lineage>
        <taxon>Bacteria</taxon>
        <taxon>Pseudomonadati</taxon>
        <taxon>Pseudomonadota</taxon>
        <taxon>Alphaproteobacteria</taxon>
        <taxon>Hyphomicrobiales</taxon>
        <taxon>Methylobacteriaceae</taxon>
        <taxon>Methylobacterium</taxon>
    </lineage>
</organism>
<accession>A0A179S1V2</accession>
<comment type="caution">
    <text evidence="2">The sequence shown here is derived from an EMBL/GenBank/DDBJ whole genome shotgun (WGS) entry which is preliminary data.</text>
</comment>
<evidence type="ECO:0000313" key="2">
    <source>
        <dbReference type="EMBL" id="OAS19104.1"/>
    </source>
</evidence>
<sequence>MRAASTERGAMKRRPDKLRNGLSNGSRLHIRQVDGRTEAGRRFADLVHDLTAERGGTAAVSITQAQAIRRYAALAVECESMEADRAAGQAIDAEAFGQLADRMDRQARRMGEPKTANKTLSAREYASSRGPQR</sequence>
<evidence type="ECO:0000256" key="1">
    <source>
        <dbReference type="SAM" id="MobiDB-lite"/>
    </source>
</evidence>
<feature type="compositionally biased region" description="Basic and acidic residues" evidence="1">
    <location>
        <begin position="103"/>
        <end position="112"/>
    </location>
</feature>
<gene>
    <name evidence="2" type="ORF">A5481_25250</name>
</gene>
<feature type="region of interest" description="Disordered" evidence="1">
    <location>
        <begin position="1"/>
        <end position="25"/>
    </location>
</feature>
<dbReference type="Proteomes" id="UP000078316">
    <property type="component" value="Unassembled WGS sequence"/>
</dbReference>
<dbReference type="AlphaFoldDB" id="A0A179S1V2"/>
<evidence type="ECO:0000313" key="3">
    <source>
        <dbReference type="Proteomes" id="UP000078316"/>
    </source>
</evidence>
<dbReference type="STRING" id="427683.A5481_25250"/>
<reference evidence="2 3" key="1">
    <citation type="submission" date="2016-04" db="EMBL/GenBank/DDBJ databases">
        <authorList>
            <person name="Evans L.H."/>
            <person name="Alamgir A."/>
            <person name="Owens N."/>
            <person name="Weber N.D."/>
            <person name="Virtaneva K."/>
            <person name="Barbian K."/>
            <person name="Babar A."/>
            <person name="Rosenke K."/>
        </authorList>
    </citation>
    <scope>NUCLEOTIDE SEQUENCE [LARGE SCALE GENOMIC DNA]</scope>
    <source>
        <strain evidence="2 3">PMB02</strain>
    </source>
</reference>
<proteinExistence type="predicted"/>